<dbReference type="KEGG" id="ebz:J7S26_06035"/>
<dbReference type="EMBL" id="WPCR01000005">
    <property type="protein sequence ID" value="NHM14061.1"/>
    <property type="molecule type" value="Genomic_DNA"/>
</dbReference>
<evidence type="ECO:0000256" key="8">
    <source>
        <dbReference type="ARBA" id="ARBA00052953"/>
    </source>
</evidence>
<dbReference type="EMBL" id="CP072829">
    <property type="protein sequence ID" value="QTU85225.1"/>
    <property type="molecule type" value="Genomic_DNA"/>
</dbReference>
<dbReference type="GO" id="GO:0016616">
    <property type="term" value="F:oxidoreductase activity, acting on the CH-OH group of donors, NAD or NADP as acceptor"/>
    <property type="evidence" value="ECO:0007669"/>
    <property type="project" value="TreeGrafter"/>
</dbReference>
<evidence type="ECO:0000256" key="2">
    <source>
        <dbReference type="ARBA" id="ARBA00023002"/>
    </source>
</evidence>
<dbReference type="InterPro" id="IPR036291">
    <property type="entry name" value="NAD(P)-bd_dom_sf"/>
</dbReference>
<dbReference type="EC" id="1.1.1.391" evidence="9"/>
<comment type="catalytic activity">
    <reaction evidence="7">
        <text>7alpha,12alpha-dihydroxy-3-oxo-5beta-cholan-24-oate + NADH + H(+) = isocholate + NAD(+)</text>
        <dbReference type="Rhea" id="RHEA:47512"/>
        <dbReference type="ChEBI" id="CHEBI:15378"/>
        <dbReference type="ChEBI" id="CHEBI:57540"/>
        <dbReference type="ChEBI" id="CHEBI:57945"/>
        <dbReference type="ChEBI" id="CHEBI:87735"/>
        <dbReference type="ChEBI" id="CHEBI:87736"/>
    </reaction>
    <physiologicalReaction direction="left-to-right" evidence="7">
        <dbReference type="Rhea" id="RHEA:47513"/>
    </physiologicalReaction>
</comment>
<comment type="catalytic activity">
    <reaction evidence="6">
        <text>3-oxochenodeoxycholate + NADH + H(+) = isochenodeoxycholate + NAD(+)</text>
        <dbReference type="Rhea" id="RHEA:47516"/>
        <dbReference type="ChEBI" id="CHEBI:15378"/>
        <dbReference type="ChEBI" id="CHEBI:57540"/>
        <dbReference type="ChEBI" id="CHEBI:57945"/>
        <dbReference type="ChEBI" id="CHEBI:87730"/>
        <dbReference type="ChEBI" id="CHEBI:87731"/>
    </reaction>
    <physiologicalReaction direction="left-to-right" evidence="6">
        <dbReference type="Rhea" id="RHEA:47517"/>
    </physiologicalReaction>
</comment>
<comment type="similarity">
    <text evidence="1">Belongs to the short-chain dehydrogenases/reductases (SDR) family.</text>
</comment>
<dbReference type="GO" id="GO:0008202">
    <property type="term" value="P:steroid metabolic process"/>
    <property type="evidence" value="ECO:0007669"/>
    <property type="project" value="UniProtKB-KW"/>
</dbReference>
<evidence type="ECO:0000313" key="13">
    <source>
        <dbReference type="Proteomes" id="UP000636394"/>
    </source>
</evidence>
<dbReference type="PANTHER" id="PTHR42760:SF133">
    <property type="entry name" value="3-OXOACYL-[ACYL-CARRIER-PROTEIN] REDUCTASE"/>
    <property type="match status" value="1"/>
</dbReference>
<dbReference type="Proteomes" id="UP000636394">
    <property type="component" value="Unassembled WGS sequence"/>
</dbReference>
<protein>
    <recommendedName>
        <fullName evidence="9">3beta-hydroxycholanate 3-dehydrogenase (NAD(+))</fullName>
        <ecNumber evidence="9">1.1.1.391</ecNumber>
    </recommendedName>
    <alternativeName>
        <fullName evidence="10">NAD-dependent bile acid 3beta-dehydrogenase</fullName>
    </alternativeName>
</protein>
<keyword evidence="3" id="KW-0443">Lipid metabolism</keyword>
<dbReference type="Pfam" id="PF13561">
    <property type="entry name" value="adh_short_C2"/>
    <property type="match status" value="1"/>
</dbReference>
<evidence type="ECO:0000256" key="9">
    <source>
        <dbReference type="ARBA" id="ARBA00067031"/>
    </source>
</evidence>
<evidence type="ECO:0000256" key="3">
    <source>
        <dbReference type="ARBA" id="ARBA00023098"/>
    </source>
</evidence>
<keyword evidence="2 11" id="KW-0560">Oxidoreductase</keyword>
<dbReference type="AlphaFoldDB" id="A0A9E6SV63"/>
<evidence type="ECO:0000256" key="6">
    <source>
        <dbReference type="ARBA" id="ARBA00050953"/>
    </source>
</evidence>
<organism evidence="12 14">
    <name type="scientific">Xiamenia xianingshaonis</name>
    <dbReference type="NCBI Taxonomy" id="2682776"/>
    <lineage>
        <taxon>Bacteria</taxon>
        <taxon>Bacillati</taxon>
        <taxon>Actinomycetota</taxon>
        <taxon>Coriobacteriia</taxon>
        <taxon>Eggerthellales</taxon>
        <taxon>Eggerthellaceae</taxon>
        <taxon>Xiamenia</taxon>
    </lineage>
</organism>
<evidence type="ECO:0000313" key="14">
    <source>
        <dbReference type="Proteomes" id="UP000671910"/>
    </source>
</evidence>
<evidence type="ECO:0000256" key="7">
    <source>
        <dbReference type="ARBA" id="ARBA00052497"/>
    </source>
</evidence>
<dbReference type="PRINTS" id="PR00080">
    <property type="entry name" value="SDRFAMILY"/>
</dbReference>
<dbReference type="Proteomes" id="UP000671910">
    <property type="component" value="Chromosome"/>
</dbReference>
<evidence type="ECO:0000313" key="11">
    <source>
        <dbReference type="EMBL" id="NHM14061.1"/>
    </source>
</evidence>
<dbReference type="PRINTS" id="PR00081">
    <property type="entry name" value="GDHRDH"/>
</dbReference>
<dbReference type="InterPro" id="IPR020904">
    <property type="entry name" value="Sc_DH/Rdtase_CS"/>
</dbReference>
<accession>A0A9E6SV63</accession>
<dbReference type="Gene3D" id="3.40.50.720">
    <property type="entry name" value="NAD(P)-binding Rossmann-like Domain"/>
    <property type="match status" value="1"/>
</dbReference>
<dbReference type="NCBIfam" id="NF005559">
    <property type="entry name" value="PRK07231.1"/>
    <property type="match status" value="1"/>
</dbReference>
<keyword evidence="13" id="KW-1185">Reference proteome</keyword>
<dbReference type="CDD" id="cd05233">
    <property type="entry name" value="SDR_c"/>
    <property type="match status" value="1"/>
</dbReference>
<name>A0A9E6SV63_9ACTN</name>
<proteinExistence type="inferred from homology"/>
<evidence type="ECO:0000256" key="5">
    <source>
        <dbReference type="ARBA" id="ARBA00050257"/>
    </source>
</evidence>
<comment type="catalytic activity">
    <reaction evidence="5">
        <text>12alpha-hydroxy-3-oxo-5beta-cholan-24-oate + NADH + H(+) = isodeoxycholate + NAD(+)</text>
        <dbReference type="Rhea" id="RHEA:47492"/>
        <dbReference type="ChEBI" id="CHEBI:15378"/>
        <dbReference type="ChEBI" id="CHEBI:57540"/>
        <dbReference type="ChEBI" id="CHEBI:57945"/>
        <dbReference type="ChEBI" id="CHEBI:87733"/>
        <dbReference type="ChEBI" id="CHEBI:87734"/>
    </reaction>
    <physiologicalReaction direction="left-to-right" evidence="5">
        <dbReference type="Rhea" id="RHEA:47493"/>
    </physiologicalReaction>
</comment>
<sequence>MLEGKTAIVTGGTRGIGYAIVETFVEQGANVALCGSRTETADAALAKLVESGVDAENVMAIAPDLTSPESLAASFAQVVERFGRLDILVNNAGISSRTPLADYSAEEFQSVMNLNLNGTFLASQAAVKIFREQGDGGCILNTSSMVSKYAQSSGCAYPVSKFAVNGLTLALARELAPENIRVNAVAPGITRTDMVDALPEEMIKPLIASIPLGRMGEPQDIANAFLFLASDMASYVSGQVLGVDGLARS</sequence>
<gene>
    <name evidence="11" type="ORF">GMI68_04660</name>
    <name evidence="12" type="ORF">J7S26_06035</name>
</gene>
<evidence type="ECO:0000256" key="4">
    <source>
        <dbReference type="ARBA" id="ARBA00023221"/>
    </source>
</evidence>
<dbReference type="InterPro" id="IPR002347">
    <property type="entry name" value="SDR_fam"/>
</dbReference>
<dbReference type="NCBIfam" id="NF009466">
    <property type="entry name" value="PRK12826.1-2"/>
    <property type="match status" value="1"/>
</dbReference>
<comment type="catalytic activity">
    <reaction evidence="8">
        <text>3-oxo-5beta-cholan-24-oate + NADH + H(+) = isolithocholate + NAD(+)</text>
        <dbReference type="Rhea" id="RHEA:47508"/>
        <dbReference type="ChEBI" id="CHEBI:11867"/>
        <dbReference type="ChEBI" id="CHEBI:15378"/>
        <dbReference type="ChEBI" id="CHEBI:57540"/>
        <dbReference type="ChEBI" id="CHEBI:57945"/>
        <dbReference type="ChEBI" id="CHEBI:87728"/>
        <dbReference type="EC" id="1.1.1.391"/>
    </reaction>
    <physiologicalReaction direction="left-to-right" evidence="8">
        <dbReference type="Rhea" id="RHEA:47509"/>
    </physiologicalReaction>
</comment>
<reference evidence="12" key="2">
    <citation type="submission" date="2021-04" db="EMBL/GenBank/DDBJ databases">
        <title>Novel species in family Eggerthellaceae.</title>
        <authorList>
            <person name="Zhang G."/>
        </authorList>
    </citation>
    <scope>NUCLEOTIDE SEQUENCE</scope>
    <source>
        <strain evidence="12">Zg-886</strain>
    </source>
</reference>
<dbReference type="PROSITE" id="PS00061">
    <property type="entry name" value="ADH_SHORT"/>
    <property type="match status" value="1"/>
</dbReference>
<evidence type="ECO:0000313" key="12">
    <source>
        <dbReference type="EMBL" id="QTU85225.1"/>
    </source>
</evidence>
<reference evidence="11 13" key="1">
    <citation type="submission" date="2019-11" db="EMBL/GenBank/DDBJ databases">
        <title>Eggerthellaceae novel genus isolated from the rectal contents of marmort.</title>
        <authorList>
            <person name="Zhang G."/>
        </authorList>
    </citation>
    <scope>NUCLEOTIDE SEQUENCE [LARGE SCALE GENOMIC DNA]</scope>
    <source>
        <strain evidence="11">Zg-886</strain>
        <strain evidence="13">zg-886</strain>
    </source>
</reference>
<dbReference type="PANTHER" id="PTHR42760">
    <property type="entry name" value="SHORT-CHAIN DEHYDROGENASES/REDUCTASES FAMILY MEMBER"/>
    <property type="match status" value="1"/>
</dbReference>
<keyword evidence="4" id="KW-0753">Steroid metabolism</keyword>
<dbReference type="SUPFAM" id="SSF51735">
    <property type="entry name" value="NAD(P)-binding Rossmann-fold domains"/>
    <property type="match status" value="1"/>
</dbReference>
<dbReference type="FunFam" id="3.40.50.720:FF:000084">
    <property type="entry name" value="Short-chain dehydrogenase reductase"/>
    <property type="match status" value="1"/>
</dbReference>
<evidence type="ECO:0000256" key="10">
    <source>
        <dbReference type="ARBA" id="ARBA00081284"/>
    </source>
</evidence>
<evidence type="ECO:0000256" key="1">
    <source>
        <dbReference type="ARBA" id="ARBA00006484"/>
    </source>
</evidence>